<dbReference type="Gene3D" id="3.30.750.140">
    <property type="match status" value="1"/>
</dbReference>
<dbReference type="InterPro" id="IPR021136">
    <property type="entry name" value="Flagellar_hook_control-like_C"/>
</dbReference>
<protein>
    <submittedName>
        <fullName evidence="3">Chemotaxis protein MotD</fullName>
    </submittedName>
</protein>
<dbReference type="Pfam" id="PF02120">
    <property type="entry name" value="Flg_hook"/>
    <property type="match status" value="1"/>
</dbReference>
<evidence type="ECO:0000256" key="1">
    <source>
        <dbReference type="SAM" id="MobiDB-lite"/>
    </source>
</evidence>
<feature type="region of interest" description="Disordered" evidence="1">
    <location>
        <begin position="177"/>
        <end position="197"/>
    </location>
</feature>
<name>A0A846MXU4_9PROT</name>
<evidence type="ECO:0000259" key="2">
    <source>
        <dbReference type="Pfam" id="PF02120"/>
    </source>
</evidence>
<feature type="region of interest" description="Disordered" evidence="1">
    <location>
        <begin position="257"/>
        <end position="281"/>
    </location>
</feature>
<feature type="compositionally biased region" description="Low complexity" evidence="1">
    <location>
        <begin position="418"/>
        <end position="435"/>
    </location>
</feature>
<feature type="region of interest" description="Disordered" evidence="1">
    <location>
        <begin position="336"/>
        <end position="367"/>
    </location>
</feature>
<feature type="region of interest" description="Disordered" evidence="1">
    <location>
        <begin position="398"/>
        <end position="510"/>
    </location>
</feature>
<feature type="domain" description="Flagellar hook-length control protein-like C-terminal" evidence="2">
    <location>
        <begin position="553"/>
        <end position="630"/>
    </location>
</feature>
<feature type="compositionally biased region" description="Basic and acidic residues" evidence="1">
    <location>
        <begin position="345"/>
        <end position="359"/>
    </location>
</feature>
<feature type="compositionally biased region" description="Low complexity" evidence="1">
    <location>
        <begin position="264"/>
        <end position="281"/>
    </location>
</feature>
<feature type="compositionally biased region" description="Polar residues" evidence="1">
    <location>
        <begin position="636"/>
        <end position="671"/>
    </location>
</feature>
<feature type="compositionally biased region" description="Polar residues" evidence="1">
    <location>
        <begin position="439"/>
        <end position="463"/>
    </location>
</feature>
<evidence type="ECO:0000313" key="3">
    <source>
        <dbReference type="EMBL" id="NIK87797.1"/>
    </source>
</evidence>
<feature type="compositionally biased region" description="Polar residues" evidence="1">
    <location>
        <begin position="407"/>
        <end position="417"/>
    </location>
</feature>
<dbReference type="Proteomes" id="UP000570514">
    <property type="component" value="Unassembled WGS sequence"/>
</dbReference>
<organism evidence="3 4">
    <name type="scientific">Rhizomicrobium palustre</name>
    <dbReference type="NCBI Taxonomy" id="189966"/>
    <lineage>
        <taxon>Bacteria</taxon>
        <taxon>Pseudomonadati</taxon>
        <taxon>Pseudomonadota</taxon>
        <taxon>Alphaproteobacteria</taxon>
        <taxon>Micropepsales</taxon>
        <taxon>Micropepsaceae</taxon>
        <taxon>Rhizomicrobium</taxon>
    </lineage>
</organism>
<dbReference type="CDD" id="cd17470">
    <property type="entry name" value="T3SS_Flik_C"/>
    <property type="match status" value="1"/>
</dbReference>
<dbReference type="EMBL" id="JAASRM010000001">
    <property type="protein sequence ID" value="NIK87797.1"/>
    <property type="molecule type" value="Genomic_DNA"/>
</dbReference>
<feature type="region of interest" description="Disordered" evidence="1">
    <location>
        <begin position="634"/>
        <end position="673"/>
    </location>
</feature>
<feature type="compositionally biased region" description="Polar residues" evidence="1">
    <location>
        <begin position="179"/>
        <end position="196"/>
    </location>
</feature>
<proteinExistence type="predicted"/>
<sequence>MVDVANVNQMTSPALPAAATDVSTSDAGFAALLQQLSQSTDMTEGTQPDGPGMPLTSAMTLVQNSIGAAPYNYKADLRAPVTASTFTGTVGQDGMQSDTDAQAPVVTKQPTDALYLVAAAAGQVPTIAPSIPGATNAVPDLAQSQSAVGTTPETAKEDGSVELQGGNADQVTAKRPTAQLDTKPQASSVVVPSQQTDVREELSSVATNTATQVSGRNTTRPEQASSVPETFIPVTRTAQSVAEDMPPTVKANQAANVQVDQKQASSAPLSEPSAPQAPTTQATAVANMAVPTQSASTQPKKISDEKLEPTVVKVNIQGPALGQPAKAAPRVATYRTAVRSAPEAAKADAPQDKAQDSEKTTPAITPENSAMVIPPQMAPVAAPAVMMTASTVMATATRTPAPAASEGTVQANNIGSPSTKATTAAAAESKAKTSAGPQPRNNGTATNSDEPEQSTLSATSSNPGDKFSSDQDQKVTAPAPHSQGNSSAVAVEKAAAPAQSQPPSSDAVLVQAQQSALPNTPIETNKLTADVQVSAQHHDAEAVSSFDKIGLTIAAHSSEGKHQFDIRLDPAELGRVHVHLAVDEEGQAQATLVADNPKTLELLQRDSSNLNRTLQDAGLNLSQSSLNFSLREQYRQNDNSGGQGRSRNLSAQAVLSADAPQSRSSQGSYAPNSVRLDIRV</sequence>
<dbReference type="AlphaFoldDB" id="A0A846MXU4"/>
<comment type="caution">
    <text evidence="3">The sequence shown here is derived from an EMBL/GenBank/DDBJ whole genome shotgun (WGS) entry which is preliminary data.</text>
</comment>
<evidence type="ECO:0000313" key="4">
    <source>
        <dbReference type="Proteomes" id="UP000570514"/>
    </source>
</evidence>
<keyword evidence="4" id="KW-1185">Reference proteome</keyword>
<dbReference type="InterPro" id="IPR038610">
    <property type="entry name" value="FliK-like_C_sf"/>
</dbReference>
<gene>
    <name evidence="3" type="ORF">FHS83_001115</name>
</gene>
<feature type="compositionally biased region" description="Low complexity" evidence="1">
    <location>
        <begin position="488"/>
        <end position="505"/>
    </location>
</feature>
<dbReference type="RefSeq" id="WP_167081705.1">
    <property type="nucleotide sequence ID" value="NZ_BAAADC010000001.1"/>
</dbReference>
<reference evidence="3 4" key="1">
    <citation type="submission" date="2020-03" db="EMBL/GenBank/DDBJ databases">
        <title>Genomic Encyclopedia of Type Strains, Phase IV (KMG-IV): sequencing the most valuable type-strain genomes for metagenomic binning, comparative biology and taxonomic classification.</title>
        <authorList>
            <person name="Goeker M."/>
        </authorList>
    </citation>
    <scope>NUCLEOTIDE SEQUENCE [LARGE SCALE GENOMIC DNA]</scope>
    <source>
        <strain evidence="3 4">DSM 19867</strain>
    </source>
</reference>
<accession>A0A846MXU4</accession>
<feature type="region of interest" description="Disordered" evidence="1">
    <location>
        <begin position="207"/>
        <end position="226"/>
    </location>
</feature>